<dbReference type="GO" id="GO:0015074">
    <property type="term" value="P:DNA integration"/>
    <property type="evidence" value="ECO:0007669"/>
    <property type="project" value="InterPro"/>
</dbReference>
<dbReference type="SUPFAM" id="SSF53098">
    <property type="entry name" value="Ribonuclease H-like"/>
    <property type="match status" value="1"/>
</dbReference>
<protein>
    <submittedName>
        <fullName evidence="8">POK18 protein</fullName>
    </submittedName>
</protein>
<proteinExistence type="predicted"/>
<dbReference type="GO" id="GO:0016787">
    <property type="term" value="F:hydrolase activity"/>
    <property type="evidence" value="ECO:0007669"/>
    <property type="project" value="UniProtKB-KW"/>
</dbReference>
<evidence type="ECO:0000256" key="6">
    <source>
        <dbReference type="ARBA" id="ARBA00022918"/>
    </source>
</evidence>
<name>A0A7L0JHP7_PIPCL</name>
<evidence type="ECO:0000313" key="8">
    <source>
        <dbReference type="EMBL" id="NXK43650.1"/>
    </source>
</evidence>
<evidence type="ECO:0000256" key="1">
    <source>
        <dbReference type="ARBA" id="ARBA00022679"/>
    </source>
</evidence>
<dbReference type="EMBL" id="VXAH01000954">
    <property type="protein sequence ID" value="NXK43650.1"/>
    <property type="molecule type" value="Genomic_DNA"/>
</dbReference>
<sequence length="60" mass="6879">RHFLTAFAHMGVPKEVKTDNGPCYVSNRTREFFDQWGIQHLTGIPHSSMGQAIIERAHRT</sequence>
<organism evidence="8 9">
    <name type="scientific">Piprites chloris</name>
    <name type="common">Wing-barred manakin</name>
    <dbReference type="NCBI Taxonomy" id="114369"/>
    <lineage>
        <taxon>Eukaryota</taxon>
        <taxon>Metazoa</taxon>
        <taxon>Chordata</taxon>
        <taxon>Craniata</taxon>
        <taxon>Vertebrata</taxon>
        <taxon>Euteleostomi</taxon>
        <taxon>Archelosauria</taxon>
        <taxon>Archosauria</taxon>
        <taxon>Dinosauria</taxon>
        <taxon>Saurischia</taxon>
        <taxon>Theropoda</taxon>
        <taxon>Coelurosauria</taxon>
        <taxon>Aves</taxon>
        <taxon>Neognathae</taxon>
        <taxon>Neoaves</taxon>
        <taxon>Telluraves</taxon>
        <taxon>Australaves</taxon>
        <taxon>Passeriformes</taxon>
        <taxon>Pipridae</taxon>
        <taxon>Piprites</taxon>
    </lineage>
</organism>
<dbReference type="InterPro" id="IPR001584">
    <property type="entry name" value="Integrase_cat-core"/>
</dbReference>
<dbReference type="InterPro" id="IPR012337">
    <property type="entry name" value="RNaseH-like_sf"/>
</dbReference>
<dbReference type="PANTHER" id="PTHR41694:SF3">
    <property type="entry name" value="RNA-DIRECTED DNA POLYMERASE-RELATED"/>
    <property type="match status" value="1"/>
</dbReference>
<dbReference type="PROSITE" id="PS50994">
    <property type="entry name" value="INTEGRASE"/>
    <property type="match status" value="1"/>
</dbReference>
<keyword evidence="9" id="KW-1185">Reference proteome</keyword>
<dbReference type="Proteomes" id="UP000520962">
    <property type="component" value="Unassembled WGS sequence"/>
</dbReference>
<dbReference type="GO" id="GO:0004519">
    <property type="term" value="F:endonuclease activity"/>
    <property type="evidence" value="ECO:0007669"/>
    <property type="project" value="UniProtKB-KW"/>
</dbReference>
<keyword evidence="6" id="KW-0695">RNA-directed DNA polymerase</keyword>
<dbReference type="GO" id="GO:0035613">
    <property type="term" value="F:RNA stem-loop binding"/>
    <property type="evidence" value="ECO:0007669"/>
    <property type="project" value="TreeGrafter"/>
</dbReference>
<comment type="caution">
    <text evidence="8">The sequence shown here is derived from an EMBL/GenBank/DDBJ whole genome shotgun (WGS) entry which is preliminary data.</text>
</comment>
<feature type="non-terminal residue" evidence="8">
    <location>
        <position position="60"/>
    </location>
</feature>
<evidence type="ECO:0000256" key="5">
    <source>
        <dbReference type="ARBA" id="ARBA00022801"/>
    </source>
</evidence>
<keyword evidence="1" id="KW-0808">Transferase</keyword>
<gene>
    <name evidence="8" type="primary">Ervk18_3</name>
    <name evidence="8" type="ORF">PIPCHL_R15591</name>
</gene>
<evidence type="ECO:0000256" key="3">
    <source>
        <dbReference type="ARBA" id="ARBA00022722"/>
    </source>
</evidence>
<feature type="non-terminal residue" evidence="8">
    <location>
        <position position="1"/>
    </location>
</feature>
<reference evidence="8 9" key="1">
    <citation type="submission" date="2019-09" db="EMBL/GenBank/DDBJ databases">
        <title>Bird 10,000 Genomes (B10K) Project - Family phase.</title>
        <authorList>
            <person name="Zhang G."/>
        </authorList>
    </citation>
    <scope>NUCLEOTIDE SEQUENCE [LARGE SCALE GENOMIC DNA]</scope>
    <source>
        <strain evidence="8">B10K-DU-007-02</strain>
        <tissue evidence="8">Mixed tissue sample</tissue>
    </source>
</reference>
<accession>A0A7L0JHP7</accession>
<dbReference type="Gene3D" id="3.30.420.10">
    <property type="entry name" value="Ribonuclease H-like superfamily/Ribonuclease H"/>
    <property type="match status" value="1"/>
</dbReference>
<keyword evidence="2" id="KW-0548">Nucleotidyltransferase</keyword>
<dbReference type="AlphaFoldDB" id="A0A7L0JHP7"/>
<evidence type="ECO:0000256" key="4">
    <source>
        <dbReference type="ARBA" id="ARBA00022759"/>
    </source>
</evidence>
<evidence type="ECO:0000256" key="2">
    <source>
        <dbReference type="ARBA" id="ARBA00022695"/>
    </source>
</evidence>
<dbReference type="PANTHER" id="PTHR41694">
    <property type="entry name" value="ENDOGENOUS RETROVIRUS GROUP K MEMBER POL PROTEIN"/>
    <property type="match status" value="1"/>
</dbReference>
<dbReference type="InterPro" id="IPR036397">
    <property type="entry name" value="RNaseH_sf"/>
</dbReference>
<keyword evidence="5" id="KW-0378">Hydrolase</keyword>
<evidence type="ECO:0000313" key="9">
    <source>
        <dbReference type="Proteomes" id="UP000520962"/>
    </source>
</evidence>
<dbReference type="GO" id="GO:0003964">
    <property type="term" value="F:RNA-directed DNA polymerase activity"/>
    <property type="evidence" value="ECO:0007669"/>
    <property type="project" value="UniProtKB-KW"/>
</dbReference>
<feature type="domain" description="Integrase catalytic" evidence="7">
    <location>
        <begin position="1"/>
        <end position="60"/>
    </location>
</feature>
<evidence type="ECO:0000259" key="7">
    <source>
        <dbReference type="PROSITE" id="PS50994"/>
    </source>
</evidence>
<keyword evidence="3" id="KW-0540">Nuclease</keyword>
<keyword evidence="4" id="KW-0255">Endonuclease</keyword>
<dbReference type="Pfam" id="PF00665">
    <property type="entry name" value="rve"/>
    <property type="match status" value="1"/>
</dbReference>